<evidence type="ECO:0000313" key="2">
    <source>
        <dbReference type="Proteomes" id="UP000485058"/>
    </source>
</evidence>
<proteinExistence type="predicted"/>
<name>A0A699Z2J2_HAELA</name>
<protein>
    <submittedName>
        <fullName evidence="1">Uncharacterized protein</fullName>
    </submittedName>
</protein>
<feature type="non-terminal residue" evidence="1">
    <location>
        <position position="79"/>
    </location>
</feature>
<dbReference type="Proteomes" id="UP000485058">
    <property type="component" value="Unassembled WGS sequence"/>
</dbReference>
<keyword evidence="2" id="KW-1185">Reference proteome</keyword>
<feature type="non-terminal residue" evidence="1">
    <location>
        <position position="1"/>
    </location>
</feature>
<organism evidence="1 2">
    <name type="scientific">Haematococcus lacustris</name>
    <name type="common">Green alga</name>
    <name type="synonym">Haematococcus pluvialis</name>
    <dbReference type="NCBI Taxonomy" id="44745"/>
    <lineage>
        <taxon>Eukaryota</taxon>
        <taxon>Viridiplantae</taxon>
        <taxon>Chlorophyta</taxon>
        <taxon>core chlorophytes</taxon>
        <taxon>Chlorophyceae</taxon>
        <taxon>CS clade</taxon>
        <taxon>Chlamydomonadales</taxon>
        <taxon>Haematococcaceae</taxon>
        <taxon>Haematococcus</taxon>
    </lineage>
</organism>
<sequence>MGLVALLPEDSSLLELLPHDEWMHELQAPIHEVSVSPRTRLFWSSSSYQHNRINECATKAAGQTIKGDALLVSDVSHIR</sequence>
<accession>A0A699Z2J2</accession>
<gene>
    <name evidence="1" type="ORF">HaLaN_12068</name>
</gene>
<evidence type="ECO:0000313" key="1">
    <source>
        <dbReference type="EMBL" id="GFH15775.1"/>
    </source>
</evidence>
<dbReference type="EMBL" id="BLLF01000898">
    <property type="protein sequence ID" value="GFH15775.1"/>
    <property type="molecule type" value="Genomic_DNA"/>
</dbReference>
<dbReference type="AlphaFoldDB" id="A0A699Z2J2"/>
<reference evidence="1 2" key="1">
    <citation type="submission" date="2020-02" db="EMBL/GenBank/DDBJ databases">
        <title>Draft genome sequence of Haematococcus lacustris strain NIES-144.</title>
        <authorList>
            <person name="Morimoto D."/>
            <person name="Nakagawa S."/>
            <person name="Yoshida T."/>
            <person name="Sawayama S."/>
        </authorList>
    </citation>
    <scope>NUCLEOTIDE SEQUENCE [LARGE SCALE GENOMIC DNA]</scope>
    <source>
        <strain evidence="1 2">NIES-144</strain>
    </source>
</reference>
<comment type="caution">
    <text evidence="1">The sequence shown here is derived from an EMBL/GenBank/DDBJ whole genome shotgun (WGS) entry which is preliminary data.</text>
</comment>